<keyword evidence="1" id="KW-0472">Membrane</keyword>
<feature type="transmembrane region" description="Helical" evidence="1">
    <location>
        <begin position="112"/>
        <end position="129"/>
    </location>
</feature>
<reference evidence="3" key="1">
    <citation type="submission" date="2023-03" db="EMBL/GenBank/DDBJ databases">
        <title>Massive genome expansion in bonnet fungi (Mycena s.s.) driven by repeated elements and novel gene families across ecological guilds.</title>
        <authorList>
            <consortium name="Lawrence Berkeley National Laboratory"/>
            <person name="Harder C.B."/>
            <person name="Miyauchi S."/>
            <person name="Viragh M."/>
            <person name="Kuo A."/>
            <person name="Thoen E."/>
            <person name="Andreopoulos B."/>
            <person name="Lu D."/>
            <person name="Skrede I."/>
            <person name="Drula E."/>
            <person name="Henrissat B."/>
            <person name="Morin E."/>
            <person name="Kohler A."/>
            <person name="Barry K."/>
            <person name="LaButti K."/>
            <person name="Morin E."/>
            <person name="Salamov A."/>
            <person name="Lipzen A."/>
            <person name="Mereny Z."/>
            <person name="Hegedus B."/>
            <person name="Baldrian P."/>
            <person name="Stursova M."/>
            <person name="Weitz H."/>
            <person name="Taylor A."/>
            <person name="Grigoriev I.V."/>
            <person name="Nagy L.G."/>
            <person name="Martin F."/>
            <person name="Kauserud H."/>
        </authorList>
    </citation>
    <scope>NUCLEOTIDE SEQUENCE</scope>
    <source>
        <strain evidence="3">CBHHK200</strain>
    </source>
</reference>
<dbReference type="EMBL" id="JARJCM010000234">
    <property type="protein sequence ID" value="KAJ7021381.1"/>
    <property type="molecule type" value="Genomic_DNA"/>
</dbReference>
<keyword evidence="1" id="KW-0812">Transmembrane</keyword>
<name>A0AAD6WRY6_9AGAR</name>
<feature type="chain" id="PRO_5042025532" evidence="2">
    <location>
        <begin position="20"/>
        <end position="334"/>
    </location>
</feature>
<feature type="transmembrane region" description="Helical" evidence="1">
    <location>
        <begin position="70"/>
        <end position="92"/>
    </location>
</feature>
<evidence type="ECO:0000313" key="4">
    <source>
        <dbReference type="Proteomes" id="UP001218188"/>
    </source>
</evidence>
<gene>
    <name evidence="3" type="ORF">C8F04DRAFT_1141225</name>
</gene>
<accession>A0AAD6WRY6</accession>
<keyword evidence="1" id="KW-1133">Transmembrane helix</keyword>
<dbReference type="AlphaFoldDB" id="A0AAD6WRY6"/>
<sequence length="334" mass="38312">MFPSFFLLTLLSLTGIAHAETDWSRIAPNSHVYTTLVMLTILAIILTALQFLHCLAALWAKDTQIRKQGLVILLPGLVSLLALYILRTYFLIHYNSTHFPRAFYTMLYFTEQFSTILVAVSTMVLLYYTEHDWYQDTIVILRVKQGIESLLVGAWLALVVAQTITYQQPSDVDHNPLLTVVLYQPKLTHIIIGLYTFISIDVALSSFMLWLHARKRLDLEEQNHVKTLLLITPLLAIRALILLALHFVPLISIPPTLVKTIWIFLFLGWILLDPALCYVALYTLLHSSQVPAPIRFRSFTWAPLAGCINGMTRSPRLYLVKESETRYAIQQRWE</sequence>
<evidence type="ECO:0000256" key="1">
    <source>
        <dbReference type="SAM" id="Phobius"/>
    </source>
</evidence>
<feature type="transmembrane region" description="Helical" evidence="1">
    <location>
        <begin position="187"/>
        <end position="213"/>
    </location>
</feature>
<keyword evidence="2" id="KW-0732">Signal</keyword>
<comment type="caution">
    <text evidence="3">The sequence shown here is derived from an EMBL/GenBank/DDBJ whole genome shotgun (WGS) entry which is preliminary data.</text>
</comment>
<evidence type="ECO:0000256" key="2">
    <source>
        <dbReference type="SAM" id="SignalP"/>
    </source>
</evidence>
<keyword evidence="4" id="KW-1185">Reference proteome</keyword>
<dbReference type="Proteomes" id="UP001218188">
    <property type="component" value="Unassembled WGS sequence"/>
</dbReference>
<feature type="transmembrane region" description="Helical" evidence="1">
    <location>
        <begin position="150"/>
        <end position="167"/>
    </location>
</feature>
<feature type="signal peptide" evidence="2">
    <location>
        <begin position="1"/>
        <end position="19"/>
    </location>
</feature>
<proteinExistence type="predicted"/>
<feature type="transmembrane region" description="Helical" evidence="1">
    <location>
        <begin position="260"/>
        <end position="285"/>
    </location>
</feature>
<protein>
    <submittedName>
        <fullName evidence="3">Uncharacterized protein</fullName>
    </submittedName>
</protein>
<organism evidence="3 4">
    <name type="scientific">Mycena alexandri</name>
    <dbReference type="NCBI Taxonomy" id="1745969"/>
    <lineage>
        <taxon>Eukaryota</taxon>
        <taxon>Fungi</taxon>
        <taxon>Dikarya</taxon>
        <taxon>Basidiomycota</taxon>
        <taxon>Agaricomycotina</taxon>
        <taxon>Agaricomycetes</taxon>
        <taxon>Agaricomycetidae</taxon>
        <taxon>Agaricales</taxon>
        <taxon>Marasmiineae</taxon>
        <taxon>Mycenaceae</taxon>
        <taxon>Mycena</taxon>
    </lineage>
</organism>
<feature type="transmembrane region" description="Helical" evidence="1">
    <location>
        <begin position="35"/>
        <end position="58"/>
    </location>
</feature>
<evidence type="ECO:0000313" key="3">
    <source>
        <dbReference type="EMBL" id="KAJ7021381.1"/>
    </source>
</evidence>
<feature type="transmembrane region" description="Helical" evidence="1">
    <location>
        <begin position="225"/>
        <end position="248"/>
    </location>
</feature>